<sequence>MRVFLLIIACAGPLVAVIFGTHALWMWLAVTWSVTIASAVVAGAYLILASLAAIAFLSIQEQKKDEPPAPIAGLIALLEESMQKKPIETTGAMLAVGVLLGRRPDLLMKALSKVL</sequence>
<gene>
    <name evidence="2" type="ORF">E5163_14565</name>
</gene>
<dbReference type="AlphaFoldDB" id="A0A4S2GY03"/>
<accession>A0A4S2GY03</accession>
<keyword evidence="1" id="KW-1133">Transmembrane helix</keyword>
<keyword evidence="3" id="KW-1185">Reference proteome</keyword>
<comment type="caution">
    <text evidence="2">The sequence shown here is derived from an EMBL/GenBank/DDBJ whole genome shotgun (WGS) entry which is preliminary data.</text>
</comment>
<name>A0A4S2GY03_9PROT</name>
<dbReference type="RefSeq" id="WP_135997257.1">
    <property type="nucleotide sequence ID" value="NZ_CP071057.1"/>
</dbReference>
<dbReference type="Proteomes" id="UP000308054">
    <property type="component" value="Unassembled WGS sequence"/>
</dbReference>
<evidence type="ECO:0000313" key="3">
    <source>
        <dbReference type="Proteomes" id="UP000308054"/>
    </source>
</evidence>
<organism evidence="2 3">
    <name type="scientific">Marinicauda algicola</name>
    <dbReference type="NCBI Taxonomy" id="2029849"/>
    <lineage>
        <taxon>Bacteria</taxon>
        <taxon>Pseudomonadati</taxon>
        <taxon>Pseudomonadota</taxon>
        <taxon>Alphaproteobacteria</taxon>
        <taxon>Maricaulales</taxon>
        <taxon>Maricaulaceae</taxon>
        <taxon>Marinicauda</taxon>
    </lineage>
</organism>
<keyword evidence="1" id="KW-0812">Transmembrane</keyword>
<feature type="transmembrane region" description="Helical" evidence="1">
    <location>
        <begin position="32"/>
        <end position="57"/>
    </location>
</feature>
<dbReference type="EMBL" id="SRXW01000005">
    <property type="protein sequence ID" value="TGY87652.1"/>
    <property type="molecule type" value="Genomic_DNA"/>
</dbReference>
<evidence type="ECO:0000256" key="1">
    <source>
        <dbReference type="SAM" id="Phobius"/>
    </source>
</evidence>
<keyword evidence="1" id="KW-0472">Membrane</keyword>
<proteinExistence type="predicted"/>
<reference evidence="2 3" key="1">
    <citation type="journal article" date="2017" name="Int. J. Syst. Evol. Microbiol.">
        <title>Marinicauda algicola sp. nov., isolated from a marine red alga Rhodosorus marinus.</title>
        <authorList>
            <person name="Jeong S.E."/>
            <person name="Jeon S.H."/>
            <person name="Chun B.H."/>
            <person name="Kim D.W."/>
            <person name="Jeon C.O."/>
        </authorList>
    </citation>
    <scope>NUCLEOTIDE SEQUENCE [LARGE SCALE GENOMIC DNA]</scope>
    <source>
        <strain evidence="2 3">JCM 31718</strain>
    </source>
</reference>
<evidence type="ECO:0008006" key="4">
    <source>
        <dbReference type="Google" id="ProtNLM"/>
    </source>
</evidence>
<dbReference type="OrthoDB" id="7632435at2"/>
<protein>
    <recommendedName>
        <fullName evidence="4">Phage holin family protein</fullName>
    </recommendedName>
</protein>
<evidence type="ECO:0000313" key="2">
    <source>
        <dbReference type="EMBL" id="TGY87652.1"/>
    </source>
</evidence>